<dbReference type="InterPro" id="IPR009057">
    <property type="entry name" value="Homeodomain-like_sf"/>
</dbReference>
<evidence type="ECO:0000313" key="5">
    <source>
        <dbReference type="Proteomes" id="UP000261811"/>
    </source>
</evidence>
<sequence length="198" mass="20872">MPKISAATVADHREQQRRALVQAARELLGEGGDADRVTFGAVAERAGLARNSVYRYFPDSAALFAAVVADATPRWTAHIAARMAAADTPADRIAAHALAQLELVRDGEHRIARALAAGRDRAALRHDAAEAHREILEPLVSALAELGDDDPEQTAALLQGLVNAATVALESGADHTALSERTQNLIRASLAAITPGAR</sequence>
<dbReference type="PROSITE" id="PS50977">
    <property type="entry name" value="HTH_TETR_2"/>
    <property type="match status" value="1"/>
</dbReference>
<gene>
    <name evidence="4" type="ORF">DZF91_31470</name>
</gene>
<dbReference type="InterPro" id="IPR050109">
    <property type="entry name" value="HTH-type_TetR-like_transc_reg"/>
</dbReference>
<name>A0A372JCH4_9ACTN</name>
<evidence type="ECO:0000256" key="1">
    <source>
        <dbReference type="ARBA" id="ARBA00023125"/>
    </source>
</evidence>
<dbReference type="Proteomes" id="UP000261811">
    <property type="component" value="Unassembled WGS sequence"/>
</dbReference>
<feature type="DNA-binding region" description="H-T-H motif" evidence="2">
    <location>
        <begin position="38"/>
        <end position="57"/>
    </location>
</feature>
<keyword evidence="1 2" id="KW-0238">DNA-binding</keyword>
<dbReference type="PANTHER" id="PTHR30055:SF226">
    <property type="entry name" value="HTH-TYPE TRANSCRIPTIONAL REGULATOR PKSA"/>
    <property type="match status" value="1"/>
</dbReference>
<organism evidence="4 5">
    <name type="scientific">Actinomadura logoneensis</name>
    <dbReference type="NCBI Taxonomy" id="2293572"/>
    <lineage>
        <taxon>Bacteria</taxon>
        <taxon>Bacillati</taxon>
        <taxon>Actinomycetota</taxon>
        <taxon>Actinomycetes</taxon>
        <taxon>Streptosporangiales</taxon>
        <taxon>Thermomonosporaceae</taxon>
        <taxon>Actinomadura</taxon>
    </lineage>
</organism>
<accession>A0A372JCH4</accession>
<proteinExistence type="predicted"/>
<dbReference type="PANTHER" id="PTHR30055">
    <property type="entry name" value="HTH-TYPE TRANSCRIPTIONAL REGULATOR RUTR"/>
    <property type="match status" value="1"/>
</dbReference>
<keyword evidence="5" id="KW-1185">Reference proteome</keyword>
<dbReference type="Gene3D" id="1.10.357.10">
    <property type="entry name" value="Tetracycline Repressor, domain 2"/>
    <property type="match status" value="1"/>
</dbReference>
<evidence type="ECO:0000259" key="3">
    <source>
        <dbReference type="PROSITE" id="PS50977"/>
    </source>
</evidence>
<dbReference type="AlphaFoldDB" id="A0A372JCH4"/>
<dbReference type="RefSeq" id="WP_117360704.1">
    <property type="nucleotide sequence ID" value="NZ_QURH01000932.1"/>
</dbReference>
<reference evidence="4 5" key="1">
    <citation type="submission" date="2018-08" db="EMBL/GenBank/DDBJ databases">
        <title>Actinomadura jelena sp. nov., a novel Actinomycete isolated from soil in Chad.</title>
        <authorList>
            <person name="Shi L."/>
        </authorList>
    </citation>
    <scope>NUCLEOTIDE SEQUENCE [LARGE SCALE GENOMIC DNA]</scope>
    <source>
        <strain evidence="4 5">NEAU-G17</strain>
    </source>
</reference>
<comment type="caution">
    <text evidence="4">The sequence shown here is derived from an EMBL/GenBank/DDBJ whole genome shotgun (WGS) entry which is preliminary data.</text>
</comment>
<evidence type="ECO:0000313" key="4">
    <source>
        <dbReference type="EMBL" id="RFU37711.1"/>
    </source>
</evidence>
<dbReference type="OrthoDB" id="4709704at2"/>
<protein>
    <submittedName>
        <fullName evidence="4">TetR/AcrR family transcriptional regulator</fullName>
    </submittedName>
</protein>
<dbReference type="SUPFAM" id="SSF46689">
    <property type="entry name" value="Homeodomain-like"/>
    <property type="match status" value="1"/>
</dbReference>
<dbReference type="GO" id="GO:0003700">
    <property type="term" value="F:DNA-binding transcription factor activity"/>
    <property type="evidence" value="ECO:0007669"/>
    <property type="project" value="TreeGrafter"/>
</dbReference>
<dbReference type="InterPro" id="IPR001647">
    <property type="entry name" value="HTH_TetR"/>
</dbReference>
<evidence type="ECO:0000256" key="2">
    <source>
        <dbReference type="PROSITE-ProRule" id="PRU00335"/>
    </source>
</evidence>
<dbReference type="Pfam" id="PF00440">
    <property type="entry name" value="TetR_N"/>
    <property type="match status" value="1"/>
</dbReference>
<dbReference type="EMBL" id="QURH01000932">
    <property type="protein sequence ID" value="RFU37711.1"/>
    <property type="molecule type" value="Genomic_DNA"/>
</dbReference>
<dbReference type="GO" id="GO:0000976">
    <property type="term" value="F:transcription cis-regulatory region binding"/>
    <property type="evidence" value="ECO:0007669"/>
    <property type="project" value="TreeGrafter"/>
</dbReference>
<feature type="domain" description="HTH tetR-type" evidence="3">
    <location>
        <begin position="14"/>
        <end position="75"/>
    </location>
</feature>